<evidence type="ECO:0000313" key="7">
    <source>
        <dbReference type="EMBL" id="TXD95122.1"/>
    </source>
</evidence>
<dbReference type="Pfam" id="PF00924">
    <property type="entry name" value="MS_channel_2nd"/>
    <property type="match status" value="1"/>
</dbReference>
<comment type="caution">
    <text evidence="7">The sequence shown here is derived from an EMBL/GenBank/DDBJ whole genome shotgun (WGS) entry which is preliminary data.</text>
</comment>
<organism evidence="7 8">
    <name type="scientific">Gillisia hiemivivida</name>
    <dbReference type="NCBI Taxonomy" id="291190"/>
    <lineage>
        <taxon>Bacteria</taxon>
        <taxon>Pseudomonadati</taxon>
        <taxon>Bacteroidota</taxon>
        <taxon>Flavobacteriia</taxon>
        <taxon>Flavobacteriales</taxon>
        <taxon>Flavobacteriaceae</taxon>
        <taxon>Gillisia</taxon>
    </lineage>
</organism>
<feature type="transmembrane region" description="Helical" evidence="5">
    <location>
        <begin position="31"/>
        <end position="52"/>
    </location>
</feature>
<feature type="domain" description="Mechanosensitive ion channel MscS" evidence="6">
    <location>
        <begin position="197"/>
        <end position="265"/>
    </location>
</feature>
<keyword evidence="4 5" id="KW-0472">Membrane</keyword>
<proteinExistence type="predicted"/>
<evidence type="ECO:0000256" key="3">
    <source>
        <dbReference type="ARBA" id="ARBA00022989"/>
    </source>
</evidence>
<reference evidence="7 8" key="1">
    <citation type="submission" date="2019-08" db="EMBL/GenBank/DDBJ databases">
        <title>Genome sequence of Gillisia hiemivivida IC154 (type strain).</title>
        <authorList>
            <person name="Bowman J.P."/>
        </authorList>
    </citation>
    <scope>NUCLEOTIDE SEQUENCE [LARGE SCALE GENOMIC DNA]</scope>
    <source>
        <strain evidence="7 8">IC154</strain>
    </source>
</reference>
<feature type="transmembrane region" description="Helical" evidence="5">
    <location>
        <begin position="176"/>
        <end position="195"/>
    </location>
</feature>
<comment type="subcellular location">
    <subcellularLocation>
        <location evidence="1">Membrane</location>
    </subcellularLocation>
</comment>
<protein>
    <submittedName>
        <fullName evidence="7">Mechanosensitive ion channel</fullName>
    </submittedName>
</protein>
<dbReference type="PANTHER" id="PTHR30414">
    <property type="entry name" value="MINICONDUCTANCE MECHANOSENSITIVE CHANNEL YBDG"/>
    <property type="match status" value="1"/>
</dbReference>
<evidence type="ECO:0000259" key="6">
    <source>
        <dbReference type="Pfam" id="PF00924"/>
    </source>
</evidence>
<evidence type="ECO:0000256" key="1">
    <source>
        <dbReference type="ARBA" id="ARBA00004370"/>
    </source>
</evidence>
<dbReference type="InterPro" id="IPR030192">
    <property type="entry name" value="YbdG"/>
</dbReference>
<sequence length="440" mass="50635">MFKDIFDIKPISCFLESYFIDQGMNTVAAGYLNLAINLLILFGLVHFINYILRRFVIESFKAFTNKTKTTFDDFLIKSNFPKYVGRIIPILVVYATIPVILIDHQFVLKVVIFLTNLYIIILVVWIFRSLLRTSKNYLKTREEYFDKPLDSYMQVLMIFIWIVGIMFVFSEITGKSVINFAISLGAASAVILLIFKDTIMGFVASIQVSVNDIVRIGDWITFSKYGADGDVTEINLATVRVQNFDNTFTTIPTYSLIADSFQNWRGMLESPGRRIKRAINIKQNSVKFVTLEDLEKLKSITLIAPYLEHRQKEVNKYNKKNNVDTTLPINGRNQTNLGIFRKYADAYLHDHPGINKELYLMVRHLSPTPQGIPLEILCFSSDKRWENYEYIAADIFDHLIAALPYFGLQLFEAPSGDDLKFLANNMHQNTTTNKQVQPNI</sequence>
<dbReference type="SUPFAM" id="SSF50182">
    <property type="entry name" value="Sm-like ribonucleoproteins"/>
    <property type="match status" value="1"/>
</dbReference>
<dbReference type="GO" id="GO:0008381">
    <property type="term" value="F:mechanosensitive monoatomic ion channel activity"/>
    <property type="evidence" value="ECO:0007669"/>
    <property type="project" value="InterPro"/>
</dbReference>
<dbReference type="Gene3D" id="2.30.30.60">
    <property type="match status" value="1"/>
</dbReference>
<dbReference type="InterPro" id="IPR010920">
    <property type="entry name" value="LSM_dom_sf"/>
</dbReference>
<dbReference type="InterPro" id="IPR006685">
    <property type="entry name" value="MscS_channel_2nd"/>
</dbReference>
<keyword evidence="2 5" id="KW-0812">Transmembrane</keyword>
<accession>A0A5C7A0B2</accession>
<evidence type="ECO:0000256" key="4">
    <source>
        <dbReference type="ARBA" id="ARBA00023136"/>
    </source>
</evidence>
<gene>
    <name evidence="7" type="ORF">ES724_02935</name>
</gene>
<dbReference type="PANTHER" id="PTHR30414:SF0">
    <property type="entry name" value="MINICONDUCTANCE MECHANOSENSITIVE CHANNEL YBDG"/>
    <property type="match status" value="1"/>
</dbReference>
<dbReference type="GO" id="GO:0071470">
    <property type="term" value="P:cellular response to osmotic stress"/>
    <property type="evidence" value="ECO:0007669"/>
    <property type="project" value="InterPro"/>
</dbReference>
<feature type="transmembrane region" description="Helical" evidence="5">
    <location>
        <begin position="83"/>
        <end position="102"/>
    </location>
</feature>
<feature type="transmembrane region" description="Helical" evidence="5">
    <location>
        <begin position="108"/>
        <end position="131"/>
    </location>
</feature>
<evidence type="ECO:0000256" key="5">
    <source>
        <dbReference type="SAM" id="Phobius"/>
    </source>
</evidence>
<keyword evidence="8" id="KW-1185">Reference proteome</keyword>
<evidence type="ECO:0000313" key="8">
    <source>
        <dbReference type="Proteomes" id="UP000321367"/>
    </source>
</evidence>
<dbReference type="GO" id="GO:0005886">
    <property type="term" value="C:plasma membrane"/>
    <property type="evidence" value="ECO:0007669"/>
    <property type="project" value="TreeGrafter"/>
</dbReference>
<dbReference type="OrthoDB" id="9775207at2"/>
<keyword evidence="3 5" id="KW-1133">Transmembrane helix</keyword>
<name>A0A5C7A0B2_9FLAO</name>
<dbReference type="AlphaFoldDB" id="A0A5C7A0B2"/>
<dbReference type="EMBL" id="VORY01000002">
    <property type="protein sequence ID" value="TXD95122.1"/>
    <property type="molecule type" value="Genomic_DNA"/>
</dbReference>
<dbReference type="InterPro" id="IPR023408">
    <property type="entry name" value="MscS_beta-dom_sf"/>
</dbReference>
<dbReference type="RefSeq" id="WP_146929354.1">
    <property type="nucleotide sequence ID" value="NZ_CBCSHZ010000001.1"/>
</dbReference>
<dbReference type="Proteomes" id="UP000321367">
    <property type="component" value="Unassembled WGS sequence"/>
</dbReference>
<feature type="transmembrane region" description="Helical" evidence="5">
    <location>
        <begin position="152"/>
        <end position="170"/>
    </location>
</feature>
<evidence type="ECO:0000256" key="2">
    <source>
        <dbReference type="ARBA" id="ARBA00022692"/>
    </source>
</evidence>